<evidence type="ECO:0000256" key="8">
    <source>
        <dbReference type="ARBA" id="ARBA00024195"/>
    </source>
</evidence>
<evidence type="ECO:0000256" key="4">
    <source>
        <dbReference type="ARBA" id="ARBA00022825"/>
    </source>
</evidence>
<keyword evidence="10" id="KW-0964">Secreted</keyword>
<dbReference type="SUPFAM" id="SSF50494">
    <property type="entry name" value="Trypsin-like serine proteases"/>
    <property type="match status" value="1"/>
</dbReference>
<dbReference type="PROSITE" id="PS00134">
    <property type="entry name" value="TRYPSIN_HIS"/>
    <property type="match status" value="1"/>
</dbReference>
<protein>
    <recommendedName>
        <fullName evidence="10">CLIP domain-containing serine protease</fullName>
        <ecNumber evidence="9">3.4.21.-</ecNumber>
    </recommendedName>
</protein>
<comment type="domain">
    <text evidence="10">The clip domain consists of 35-55 residues which are 'knitted' together usually by 3 conserved disulfide bonds forming a clip-like compact structure.</text>
</comment>
<dbReference type="PANTHER" id="PTHR24256">
    <property type="entry name" value="TRYPTASE-RELATED"/>
    <property type="match status" value="1"/>
</dbReference>
<dbReference type="InterPro" id="IPR001254">
    <property type="entry name" value="Trypsin_dom"/>
</dbReference>
<proteinExistence type="inferred from homology"/>
<dbReference type="InterPro" id="IPR038565">
    <property type="entry name" value="CLIP_sf"/>
</dbReference>
<keyword evidence="4 9" id="KW-0720">Serine protease</keyword>
<dbReference type="GO" id="GO:0004252">
    <property type="term" value="F:serine-type endopeptidase activity"/>
    <property type="evidence" value="ECO:0007669"/>
    <property type="project" value="UniProtKB-UniRule"/>
</dbReference>
<comment type="similarity">
    <text evidence="8 10">Belongs to the peptidase S1 family. CLIP subfamily.</text>
</comment>
<dbReference type="GO" id="GO:0006508">
    <property type="term" value="P:proteolysis"/>
    <property type="evidence" value="ECO:0007669"/>
    <property type="project" value="UniProtKB-KW"/>
</dbReference>
<dbReference type="HOGENOM" id="CLU_006842_0_3_1"/>
<dbReference type="InterPro" id="IPR043504">
    <property type="entry name" value="Peptidase_S1_PA_chymotrypsin"/>
</dbReference>
<keyword evidence="6" id="KW-1015">Disulfide bond</keyword>
<evidence type="ECO:0000256" key="5">
    <source>
        <dbReference type="ARBA" id="ARBA00023145"/>
    </source>
</evidence>
<dbReference type="OMA" id="CINILNC"/>
<keyword evidence="3 9" id="KW-0378">Hydrolase</keyword>
<dbReference type="Gene3D" id="3.30.1640.30">
    <property type="match status" value="1"/>
</dbReference>
<sequence>MVLSQFDLQLDCTHMEMEDGTSCTTPTNQNGQCINILNCKVVTNLLRTEANNVEVRSYVRSLYCGSKYNTPYVCCPADNTRNILIKNPSQTRWLCGGTLISHRHVLTAAHCVVTDLYLARVGELDLYDDNDGANPTDIEIEKTKVHENYDATKHINDIAVLALSRSTEGLVGVWPICLPWEADKKNRSFLGNQPFVAGWGNLQFNGPSSTNLQLATIPVVENSKCKKAYESAAIIDESILCAGWDNGNKDACKGDSGGPLMYGTVQRDTKGIRFFQIGVVSYGFQCAVADQCYHCLSSSLDSRKEWGSMAEDIAKAGLATAMMLSPLAAIT</sequence>
<dbReference type="InterPro" id="IPR033116">
    <property type="entry name" value="TRYPSIN_SER"/>
</dbReference>
<keyword evidence="1 9" id="KW-0645">Protease</keyword>
<keyword evidence="2" id="KW-0732">Signal</keyword>
<dbReference type="InterPro" id="IPR051487">
    <property type="entry name" value="Ser/Thr_Proteases_Immune/Dev"/>
</dbReference>
<organism evidence="11">
    <name type="scientific">Dendroctonus ponderosae</name>
    <name type="common">Mountain pine beetle</name>
    <dbReference type="NCBI Taxonomy" id="77166"/>
    <lineage>
        <taxon>Eukaryota</taxon>
        <taxon>Metazoa</taxon>
        <taxon>Ecdysozoa</taxon>
        <taxon>Arthropoda</taxon>
        <taxon>Hexapoda</taxon>
        <taxon>Insecta</taxon>
        <taxon>Pterygota</taxon>
        <taxon>Neoptera</taxon>
        <taxon>Endopterygota</taxon>
        <taxon>Coleoptera</taxon>
        <taxon>Polyphaga</taxon>
        <taxon>Cucujiformia</taxon>
        <taxon>Curculionidae</taxon>
        <taxon>Scolytinae</taxon>
        <taxon>Dendroctonus</taxon>
    </lineage>
</organism>
<dbReference type="EMBL" id="KB741077">
    <property type="protein sequence ID" value="ENN74239.1"/>
    <property type="molecule type" value="Genomic_DNA"/>
</dbReference>
<dbReference type="Gene3D" id="2.40.10.10">
    <property type="entry name" value="Trypsin-like serine proteases"/>
    <property type="match status" value="2"/>
</dbReference>
<dbReference type="InterPro" id="IPR022700">
    <property type="entry name" value="CLIP"/>
</dbReference>
<dbReference type="InterPro" id="IPR009003">
    <property type="entry name" value="Peptidase_S1_PA"/>
</dbReference>
<comment type="subcellular location">
    <subcellularLocation>
        <location evidence="10">Secreted</location>
    </subcellularLocation>
</comment>
<dbReference type="OrthoDB" id="425190at2759"/>
<keyword evidence="5" id="KW-0865">Zymogen</keyword>
<dbReference type="AlphaFoldDB" id="N6T288"/>
<gene>
    <name evidence="11" type="ORF">YQE_09212</name>
</gene>
<dbReference type="CDD" id="cd00190">
    <property type="entry name" value="Tryp_SPc"/>
    <property type="match status" value="1"/>
</dbReference>
<keyword evidence="7" id="KW-0325">Glycoprotein</keyword>
<evidence type="ECO:0000256" key="1">
    <source>
        <dbReference type="ARBA" id="ARBA00022670"/>
    </source>
</evidence>
<dbReference type="InterPro" id="IPR018114">
    <property type="entry name" value="TRYPSIN_HIS"/>
</dbReference>
<dbReference type="InterPro" id="IPR001314">
    <property type="entry name" value="Peptidase_S1A"/>
</dbReference>
<evidence type="ECO:0000256" key="2">
    <source>
        <dbReference type="ARBA" id="ARBA00022729"/>
    </source>
</evidence>
<dbReference type="SMART" id="SM00680">
    <property type="entry name" value="CLIP"/>
    <property type="match status" value="1"/>
</dbReference>
<dbReference type="PROSITE" id="PS00135">
    <property type="entry name" value="TRYPSIN_SER"/>
    <property type="match status" value="1"/>
</dbReference>
<dbReference type="FunFam" id="2.40.10.10:FF:000002">
    <property type="entry name" value="Transmembrane protease serine"/>
    <property type="match status" value="1"/>
</dbReference>
<dbReference type="PRINTS" id="PR00722">
    <property type="entry name" value="CHYMOTRYPSIN"/>
</dbReference>
<evidence type="ECO:0000256" key="6">
    <source>
        <dbReference type="ARBA" id="ARBA00023157"/>
    </source>
</evidence>
<evidence type="ECO:0000256" key="9">
    <source>
        <dbReference type="RuleBase" id="RU363034"/>
    </source>
</evidence>
<evidence type="ECO:0000256" key="7">
    <source>
        <dbReference type="ARBA" id="ARBA00023180"/>
    </source>
</evidence>
<dbReference type="Pfam" id="PF00089">
    <property type="entry name" value="Trypsin"/>
    <property type="match status" value="1"/>
</dbReference>
<accession>N6T288</accession>
<dbReference type="EC" id="3.4.21.-" evidence="9"/>
<dbReference type="PROSITE" id="PS51888">
    <property type="entry name" value="CLIP"/>
    <property type="match status" value="1"/>
</dbReference>
<dbReference type="PROSITE" id="PS50240">
    <property type="entry name" value="TRYPSIN_DOM"/>
    <property type="match status" value="1"/>
</dbReference>
<dbReference type="SMART" id="SM00020">
    <property type="entry name" value="Tryp_SPc"/>
    <property type="match status" value="1"/>
</dbReference>
<feature type="non-terminal residue" evidence="11">
    <location>
        <position position="1"/>
    </location>
</feature>
<dbReference type="GO" id="GO:0005576">
    <property type="term" value="C:extracellular region"/>
    <property type="evidence" value="ECO:0007669"/>
    <property type="project" value="UniProtKB-SubCell"/>
</dbReference>
<evidence type="ECO:0000313" key="11">
    <source>
        <dbReference type="EMBL" id="ENN74239.1"/>
    </source>
</evidence>
<evidence type="ECO:0000256" key="3">
    <source>
        <dbReference type="ARBA" id="ARBA00022801"/>
    </source>
</evidence>
<evidence type="ECO:0000256" key="10">
    <source>
        <dbReference type="RuleBase" id="RU366078"/>
    </source>
</evidence>
<reference evidence="11" key="1">
    <citation type="journal article" date="2013" name="Genome Biol.">
        <title>Draft genome of the mountain pine beetle, Dendroctonus ponderosae Hopkins, a major forest pest.</title>
        <authorList>
            <person name="Keeling C.I."/>
            <person name="Yuen M.M."/>
            <person name="Liao N.Y."/>
            <person name="Docking T.R."/>
            <person name="Chan S.K."/>
            <person name="Taylor G.A."/>
            <person name="Palmquist D.L."/>
            <person name="Jackman S.D."/>
            <person name="Nguyen A."/>
            <person name="Li M."/>
            <person name="Henderson H."/>
            <person name="Janes J.K."/>
            <person name="Zhao Y."/>
            <person name="Pandoh P."/>
            <person name="Moore R."/>
            <person name="Sperling F.A."/>
            <person name="Huber D.P."/>
            <person name="Birol I."/>
            <person name="Jones S.J."/>
            <person name="Bohlmann J."/>
        </authorList>
    </citation>
    <scope>NUCLEOTIDE SEQUENCE</scope>
</reference>
<dbReference type="FunFam" id="3.30.1640.30:FF:000001">
    <property type="entry name" value="Serine protease 7"/>
    <property type="match status" value="1"/>
</dbReference>
<name>N6T288_DENPD</name>
<dbReference type="Pfam" id="PF12032">
    <property type="entry name" value="CLIP"/>
    <property type="match status" value="1"/>
</dbReference>